<evidence type="ECO:0000313" key="3">
    <source>
        <dbReference type="Proteomes" id="UP000188268"/>
    </source>
</evidence>
<dbReference type="Gramene" id="OMO80610">
    <property type="protein sequence ID" value="OMO80610"/>
    <property type="gene ID" value="CCACVL1_12864"/>
</dbReference>
<accession>A0A1R3IDH8</accession>
<dbReference type="EMBL" id="AWWV01010287">
    <property type="protein sequence ID" value="OMO80610.1"/>
    <property type="molecule type" value="Genomic_DNA"/>
</dbReference>
<dbReference type="OrthoDB" id="362021at2759"/>
<dbReference type="AlphaFoldDB" id="A0A1R3IDH8"/>
<comment type="caution">
    <text evidence="2">The sequence shown here is derived from an EMBL/GenBank/DDBJ whole genome shotgun (WGS) entry which is preliminary data.</text>
</comment>
<feature type="region of interest" description="Disordered" evidence="1">
    <location>
        <begin position="1"/>
        <end position="27"/>
    </location>
</feature>
<evidence type="ECO:0000313" key="2">
    <source>
        <dbReference type="EMBL" id="OMO80610.1"/>
    </source>
</evidence>
<protein>
    <submittedName>
        <fullName evidence="2">Condensin complex subunit 2-like protein</fullName>
    </submittedName>
</protein>
<dbReference type="Proteomes" id="UP000188268">
    <property type="component" value="Unassembled WGS sequence"/>
</dbReference>
<feature type="compositionally biased region" description="Basic residues" evidence="1">
    <location>
        <begin position="1"/>
        <end position="21"/>
    </location>
</feature>
<sequence length="81" mass="8721">MARGRKKQQKGSNGSKKKGSGNKKGSDIGIAKIVKFTDHSSREQNIDFDEGLPSWGNESLLGIQVLRGGHVDDVGNLDDLV</sequence>
<name>A0A1R3IDH8_COCAP</name>
<proteinExistence type="predicted"/>
<reference evidence="2 3" key="1">
    <citation type="submission" date="2013-09" db="EMBL/GenBank/DDBJ databases">
        <title>Corchorus capsularis genome sequencing.</title>
        <authorList>
            <person name="Alam M."/>
            <person name="Haque M.S."/>
            <person name="Islam M.S."/>
            <person name="Emdad E.M."/>
            <person name="Islam M.M."/>
            <person name="Ahmed B."/>
            <person name="Halim A."/>
            <person name="Hossen Q.M.M."/>
            <person name="Hossain M.Z."/>
            <person name="Ahmed R."/>
            <person name="Khan M.M."/>
            <person name="Islam R."/>
            <person name="Rashid M.M."/>
            <person name="Khan S.A."/>
            <person name="Rahman M.S."/>
            <person name="Alam M."/>
        </authorList>
    </citation>
    <scope>NUCLEOTIDE SEQUENCE [LARGE SCALE GENOMIC DNA]</scope>
    <source>
        <strain evidence="3">cv. CVL-1</strain>
        <tissue evidence="2">Whole seedling</tissue>
    </source>
</reference>
<gene>
    <name evidence="2" type="ORF">CCACVL1_12864</name>
</gene>
<evidence type="ECO:0000256" key="1">
    <source>
        <dbReference type="SAM" id="MobiDB-lite"/>
    </source>
</evidence>
<keyword evidence="3" id="KW-1185">Reference proteome</keyword>
<organism evidence="2 3">
    <name type="scientific">Corchorus capsularis</name>
    <name type="common">Jute</name>
    <dbReference type="NCBI Taxonomy" id="210143"/>
    <lineage>
        <taxon>Eukaryota</taxon>
        <taxon>Viridiplantae</taxon>
        <taxon>Streptophyta</taxon>
        <taxon>Embryophyta</taxon>
        <taxon>Tracheophyta</taxon>
        <taxon>Spermatophyta</taxon>
        <taxon>Magnoliopsida</taxon>
        <taxon>eudicotyledons</taxon>
        <taxon>Gunneridae</taxon>
        <taxon>Pentapetalae</taxon>
        <taxon>rosids</taxon>
        <taxon>malvids</taxon>
        <taxon>Malvales</taxon>
        <taxon>Malvaceae</taxon>
        <taxon>Grewioideae</taxon>
        <taxon>Apeibeae</taxon>
        <taxon>Corchorus</taxon>
    </lineage>
</organism>